<accession>A0ABQ0LEI3</accession>
<evidence type="ECO:0000313" key="1">
    <source>
        <dbReference type="EMBL" id="GAT49517.1"/>
    </source>
</evidence>
<reference evidence="1" key="1">
    <citation type="submission" date="2014-09" db="EMBL/GenBank/DDBJ databases">
        <title>Genome sequence of the luminous mushroom Mycena chlorophos for searching fungal bioluminescence genes.</title>
        <authorList>
            <person name="Tanaka Y."/>
            <person name="Kasuga D."/>
            <person name="Oba Y."/>
            <person name="Hase S."/>
            <person name="Sato K."/>
            <person name="Oba Y."/>
            <person name="Sakakibara Y."/>
        </authorList>
    </citation>
    <scope>NUCLEOTIDE SEQUENCE</scope>
</reference>
<organism evidence="1 2">
    <name type="scientific">Mycena chlorophos</name>
    <name type="common">Agaric fungus</name>
    <name type="synonym">Agaricus chlorophos</name>
    <dbReference type="NCBI Taxonomy" id="658473"/>
    <lineage>
        <taxon>Eukaryota</taxon>
        <taxon>Fungi</taxon>
        <taxon>Dikarya</taxon>
        <taxon>Basidiomycota</taxon>
        <taxon>Agaricomycotina</taxon>
        <taxon>Agaricomycetes</taxon>
        <taxon>Agaricomycetidae</taxon>
        <taxon>Agaricales</taxon>
        <taxon>Marasmiineae</taxon>
        <taxon>Mycenaceae</taxon>
        <taxon>Mycena</taxon>
    </lineage>
</organism>
<dbReference type="EMBL" id="DF845564">
    <property type="protein sequence ID" value="GAT49517.1"/>
    <property type="molecule type" value="Genomic_DNA"/>
</dbReference>
<proteinExistence type="predicted"/>
<sequence>MRTETPAIEWVGSLRYTQGRLTTGQAFEDSTLFPTDLQFSSPSDGRVRSRRFVYHAARMYELWSDNSTLHVFPPGLSLRGPALESSATESGRLYNGSLGRFDFTRHAQFLFGMPAYAPFICRPSRIPASDPRYAMGVPLTLYWTHKKNTYRGTLSAAGVAAVELARQSLNVEFNELRDFAPEGSEARGLYPTASATPLLEKLQKPQSWADAVDIWGQLQRLLSQRDGWGRWMRYENVPHAPTGPVPDADDNLMGIWVNHVDERLVQRWKAARVPCFVAAIHCAQS</sequence>
<keyword evidence="2" id="KW-1185">Reference proteome</keyword>
<gene>
    <name evidence="1" type="ORF">MCHLO_06826</name>
</gene>
<evidence type="ECO:0000313" key="2">
    <source>
        <dbReference type="Proteomes" id="UP000815677"/>
    </source>
</evidence>
<dbReference type="Proteomes" id="UP000815677">
    <property type="component" value="Unassembled WGS sequence"/>
</dbReference>
<name>A0ABQ0LEI3_MYCCL</name>
<protein>
    <submittedName>
        <fullName evidence="1">Uncharacterized protein</fullName>
    </submittedName>
</protein>